<reference evidence="8" key="2">
    <citation type="submission" date="2025-09" db="UniProtKB">
        <authorList>
            <consortium name="Ensembl"/>
        </authorList>
    </citation>
    <scope>IDENTIFICATION</scope>
</reference>
<evidence type="ECO:0000256" key="6">
    <source>
        <dbReference type="SAM" id="Phobius"/>
    </source>
</evidence>
<dbReference type="FunFam" id="1.20.1250.20:FF:000023">
    <property type="entry name" value="Solute carrier family 22 member 6"/>
    <property type="match status" value="1"/>
</dbReference>
<dbReference type="GO" id="GO:0015711">
    <property type="term" value="P:organic anion transport"/>
    <property type="evidence" value="ECO:0007669"/>
    <property type="project" value="UniProtKB-ARBA"/>
</dbReference>
<dbReference type="GO" id="GO:0016020">
    <property type="term" value="C:membrane"/>
    <property type="evidence" value="ECO:0007669"/>
    <property type="project" value="UniProtKB-SubCell"/>
</dbReference>
<dbReference type="PROSITE" id="PS50850">
    <property type="entry name" value="MFS"/>
    <property type="match status" value="1"/>
</dbReference>
<evidence type="ECO:0000313" key="9">
    <source>
        <dbReference type="Proteomes" id="UP000694415"/>
    </source>
</evidence>
<feature type="compositionally biased region" description="Basic and acidic residues" evidence="5">
    <location>
        <begin position="451"/>
        <end position="465"/>
    </location>
</feature>
<feature type="transmembrane region" description="Helical" evidence="6">
    <location>
        <begin position="387"/>
        <end position="410"/>
    </location>
</feature>
<protein>
    <recommendedName>
        <fullName evidence="7">Major facilitator superfamily (MFS) profile domain-containing protein</fullName>
    </recommendedName>
</protein>
<dbReference type="Gene3D" id="1.20.1250.20">
    <property type="entry name" value="MFS general substrate transporter like domains"/>
    <property type="match status" value="1"/>
</dbReference>
<evidence type="ECO:0000259" key="7">
    <source>
        <dbReference type="PROSITE" id="PS50850"/>
    </source>
</evidence>
<dbReference type="SUPFAM" id="SSF103473">
    <property type="entry name" value="MFS general substrate transporter"/>
    <property type="match status" value="1"/>
</dbReference>
<dbReference type="InterPro" id="IPR036259">
    <property type="entry name" value="MFS_trans_sf"/>
</dbReference>
<feature type="transmembrane region" description="Helical" evidence="6">
    <location>
        <begin position="152"/>
        <end position="176"/>
    </location>
</feature>
<feature type="transmembrane region" description="Helical" evidence="6">
    <location>
        <begin position="300"/>
        <end position="319"/>
    </location>
</feature>
<reference evidence="8" key="1">
    <citation type="submission" date="2025-08" db="UniProtKB">
        <authorList>
            <consortium name="Ensembl"/>
        </authorList>
    </citation>
    <scope>IDENTIFICATION</scope>
</reference>
<keyword evidence="9" id="KW-1185">Reference proteome</keyword>
<feature type="transmembrane region" description="Helical" evidence="6">
    <location>
        <begin position="353"/>
        <end position="375"/>
    </location>
</feature>
<name>A0A8C6HME3_MUSSI</name>
<dbReference type="Pfam" id="PF00083">
    <property type="entry name" value="Sugar_tr"/>
    <property type="match status" value="1"/>
</dbReference>
<dbReference type="AlphaFoldDB" id="A0A8C6HME3"/>
<accession>A0A8C6HME3</accession>
<evidence type="ECO:0000313" key="8">
    <source>
        <dbReference type="Ensembl" id="ENSMSIP00000024105.1"/>
    </source>
</evidence>
<dbReference type="InterPro" id="IPR020846">
    <property type="entry name" value="MFS_dom"/>
</dbReference>
<dbReference type="Ensembl" id="ENSMSIT00000030415.1">
    <property type="protein sequence ID" value="ENSMSIP00000024105.1"/>
    <property type="gene ID" value="ENSMSIG00000020382.1"/>
</dbReference>
<feature type="region of interest" description="Disordered" evidence="5">
    <location>
        <begin position="446"/>
        <end position="471"/>
    </location>
</feature>
<organism evidence="8 9">
    <name type="scientific">Mus spicilegus</name>
    <name type="common">Mound-building mouse</name>
    <dbReference type="NCBI Taxonomy" id="10103"/>
    <lineage>
        <taxon>Eukaryota</taxon>
        <taxon>Metazoa</taxon>
        <taxon>Chordata</taxon>
        <taxon>Craniata</taxon>
        <taxon>Vertebrata</taxon>
        <taxon>Euteleostomi</taxon>
        <taxon>Mammalia</taxon>
        <taxon>Eutheria</taxon>
        <taxon>Euarchontoglires</taxon>
        <taxon>Glires</taxon>
        <taxon>Rodentia</taxon>
        <taxon>Myomorpha</taxon>
        <taxon>Muroidea</taxon>
        <taxon>Muridae</taxon>
        <taxon>Murinae</taxon>
        <taxon>Mus</taxon>
        <taxon>Mus</taxon>
    </lineage>
</organism>
<dbReference type="Proteomes" id="UP000694415">
    <property type="component" value="Unplaced"/>
</dbReference>
<evidence type="ECO:0000256" key="5">
    <source>
        <dbReference type="SAM" id="MobiDB-lite"/>
    </source>
</evidence>
<proteinExistence type="predicted"/>
<keyword evidence="2 6" id="KW-0812">Transmembrane</keyword>
<dbReference type="GO" id="GO:0022857">
    <property type="term" value="F:transmembrane transporter activity"/>
    <property type="evidence" value="ECO:0007669"/>
    <property type="project" value="InterPro"/>
</dbReference>
<feature type="transmembrane region" description="Helical" evidence="6">
    <location>
        <begin position="271"/>
        <end position="294"/>
    </location>
</feature>
<feature type="transmembrane region" description="Helical" evidence="6">
    <location>
        <begin position="182"/>
        <end position="200"/>
    </location>
</feature>
<feature type="transmembrane region" description="Helical" evidence="6">
    <location>
        <begin position="331"/>
        <end position="347"/>
    </location>
</feature>
<keyword evidence="4 6" id="KW-0472">Membrane</keyword>
<evidence type="ECO:0000256" key="3">
    <source>
        <dbReference type="ARBA" id="ARBA00022989"/>
    </source>
</evidence>
<dbReference type="InterPro" id="IPR005828">
    <property type="entry name" value="MFS_sugar_transport-like"/>
</dbReference>
<dbReference type="GeneTree" id="ENSGT00940000161239"/>
<comment type="subcellular location">
    <subcellularLocation>
        <location evidence="1">Membrane</location>
        <topology evidence="1">Multi-pass membrane protein</topology>
    </subcellularLocation>
</comment>
<feature type="transmembrane region" description="Helical" evidence="6">
    <location>
        <begin position="64"/>
        <end position="83"/>
    </location>
</feature>
<evidence type="ECO:0000256" key="4">
    <source>
        <dbReference type="ARBA" id="ARBA00023136"/>
    </source>
</evidence>
<evidence type="ECO:0000256" key="1">
    <source>
        <dbReference type="ARBA" id="ARBA00004141"/>
    </source>
</evidence>
<dbReference type="PANTHER" id="PTHR24064">
    <property type="entry name" value="SOLUTE CARRIER FAMILY 22 MEMBER"/>
    <property type="match status" value="1"/>
</dbReference>
<keyword evidence="3 6" id="KW-1133">Transmembrane helix</keyword>
<evidence type="ECO:0000256" key="2">
    <source>
        <dbReference type="ARBA" id="ARBA00022692"/>
    </source>
</evidence>
<sequence>MCSSGCSRTHSVDQAGLKLRNLPACAATSQPFENFLLVLNKMNKFHCHADFLLFQWDLVCGSQALNSVAKFIYMTGIFIGYIMGGHLSDKFGRKLIFTCSLLKMAITETCVAFAPSFLIYCSLRFLSGIFSSTLRTNSALLILEWTSPKFQALVMALIFIASGVGQILLGGLAFAFRNWHHLQLALSVPMFLLLIPTRWLSESARWLIMANKPQKSLKELKKAACVNRIKNSGDALTLEVVKTIMKEELEAAQTKPSPLDLFRTPNLRKRICLLSFVRFVSVMSLLGLLINIQYLSNNVFLLQCLYGVVCIPANVLGNFSMNYMGRRMTQLIFMSVLGISILAVVFLPQEMQILRVFLSTLGGAISSASITSTLVHANELVPTIIRATALGVVGIAGSAGGALSPLLMILTTYSASLPWIIYGILPFLGGLVALLLPETKNQPLPDSIQDIENKKSSKEAKKDVVAKVTPL</sequence>
<feature type="domain" description="Major facilitator superfamily (MFS) profile" evidence="7">
    <location>
        <begin position="1"/>
        <end position="441"/>
    </location>
</feature>
<feature type="transmembrane region" description="Helical" evidence="6">
    <location>
        <begin position="95"/>
        <end position="119"/>
    </location>
</feature>
<feature type="transmembrane region" description="Helical" evidence="6">
    <location>
        <begin position="416"/>
        <end position="436"/>
    </location>
</feature>